<keyword evidence="4 7" id="KW-0697">Rotamase</keyword>
<dbReference type="SUPFAM" id="SSF109998">
    <property type="entry name" value="Triger factor/SurA peptide-binding domain-like"/>
    <property type="match status" value="1"/>
</dbReference>
<comment type="catalytic activity">
    <reaction evidence="7">
        <text>[protein]-peptidylproline (omega=180) = [protein]-peptidylproline (omega=0)</text>
        <dbReference type="Rhea" id="RHEA:16237"/>
        <dbReference type="Rhea" id="RHEA-COMP:10747"/>
        <dbReference type="Rhea" id="RHEA-COMP:10748"/>
        <dbReference type="ChEBI" id="CHEBI:83833"/>
        <dbReference type="ChEBI" id="CHEBI:83834"/>
        <dbReference type="EC" id="5.2.1.8"/>
    </reaction>
</comment>
<dbReference type="EMBL" id="CP003546">
    <property type="protein sequence ID" value="AFP84941.1"/>
    <property type="molecule type" value="Genomic_DNA"/>
</dbReference>
<dbReference type="GO" id="GO:0003755">
    <property type="term" value="F:peptidyl-prolyl cis-trans isomerase activity"/>
    <property type="evidence" value="ECO:0007669"/>
    <property type="project" value="UniProtKB-UniRule"/>
</dbReference>
<feature type="signal peptide" evidence="7">
    <location>
        <begin position="1"/>
        <end position="20"/>
    </location>
</feature>
<dbReference type="AlphaFoldDB" id="J3VSM5"/>
<evidence type="ECO:0000256" key="3">
    <source>
        <dbReference type="ARBA" id="ARBA00022764"/>
    </source>
</evidence>
<comment type="domain">
    <text evidence="7">The PPIase activity resides only in the second parvulin domain. The N-terminal region and the C-terminal tail are necessary and sufficient for the chaperone activity of SurA. The PPIase activity is dispensable for SurA to function as a chaperone. The N-terminal region and the C-terminal tail are also required for porin recognition.</text>
</comment>
<dbReference type="InterPro" id="IPR050280">
    <property type="entry name" value="OMP_Chaperone_SurA"/>
</dbReference>
<evidence type="ECO:0000256" key="5">
    <source>
        <dbReference type="ARBA" id="ARBA00023186"/>
    </source>
</evidence>
<name>J3VSM5_9ENTR</name>
<dbReference type="GO" id="GO:0006457">
    <property type="term" value="P:protein folding"/>
    <property type="evidence" value="ECO:0007669"/>
    <property type="project" value="UniProtKB-UniRule"/>
</dbReference>
<dbReference type="STRING" id="1199245.A359_05490"/>
<dbReference type="PROSITE" id="PS01096">
    <property type="entry name" value="PPIC_PPIASE_1"/>
    <property type="match status" value="1"/>
</dbReference>
<reference evidence="9 10" key="1">
    <citation type="journal article" date="2012" name="Mol. Biol. Evol.">
        <title>Genome reduction and co-evolution between the primary and secondary bacterial symbionts of psyllids.</title>
        <authorList>
            <person name="Sloan D.B."/>
            <person name="Moran N.A."/>
        </authorList>
    </citation>
    <scope>NUCLEOTIDE SEQUENCE [LARGE SCALE GENOMIC DNA]</scope>
    <source>
        <strain evidence="9">Ceuc_S</strain>
    </source>
</reference>
<dbReference type="OrthoDB" id="14196at2"/>
<dbReference type="GO" id="GO:0050821">
    <property type="term" value="P:protein stabilization"/>
    <property type="evidence" value="ECO:0007669"/>
    <property type="project" value="InterPro"/>
</dbReference>
<dbReference type="SUPFAM" id="SSF54534">
    <property type="entry name" value="FKBP-like"/>
    <property type="match status" value="2"/>
</dbReference>
<dbReference type="PATRIC" id="fig|1199245.3.peg.662"/>
<dbReference type="InterPro" id="IPR000297">
    <property type="entry name" value="PPIase_PpiC"/>
</dbReference>
<evidence type="ECO:0000256" key="1">
    <source>
        <dbReference type="ARBA" id="ARBA00022729"/>
    </source>
</evidence>
<dbReference type="InterPro" id="IPR023058">
    <property type="entry name" value="PPIase_PpiC_CS"/>
</dbReference>
<evidence type="ECO:0000256" key="4">
    <source>
        <dbReference type="ARBA" id="ARBA00023110"/>
    </source>
</evidence>
<keyword evidence="3 7" id="KW-0574">Periplasm</keyword>
<keyword evidence="5 7" id="KW-0143">Chaperone</keyword>
<keyword evidence="1 7" id="KW-0732">Signal</keyword>
<proteinExistence type="inferred from homology"/>
<feature type="domain" description="PpiC" evidence="8">
    <location>
        <begin position="282"/>
        <end position="382"/>
    </location>
</feature>
<evidence type="ECO:0000256" key="6">
    <source>
        <dbReference type="ARBA" id="ARBA00023235"/>
    </source>
</evidence>
<feature type="chain" id="PRO_5009015577" description="Chaperone SurA" evidence="7">
    <location>
        <begin position="21"/>
        <end position="428"/>
    </location>
</feature>
<dbReference type="PANTHER" id="PTHR47637">
    <property type="entry name" value="CHAPERONE SURA"/>
    <property type="match status" value="1"/>
</dbReference>
<dbReference type="InterPro" id="IPR027304">
    <property type="entry name" value="Trigger_fact/SurA_dom_sf"/>
</dbReference>
<dbReference type="Pfam" id="PF13616">
    <property type="entry name" value="Rotamase_3"/>
    <property type="match status" value="1"/>
</dbReference>
<dbReference type="PROSITE" id="PS50198">
    <property type="entry name" value="PPIC_PPIASE_2"/>
    <property type="match status" value="2"/>
</dbReference>
<dbReference type="RefSeq" id="WP_014888239.1">
    <property type="nucleotide sequence ID" value="NC_018419.1"/>
</dbReference>
<dbReference type="EC" id="5.2.1.8" evidence="7"/>
<dbReference type="PANTHER" id="PTHR47637:SF1">
    <property type="entry name" value="CHAPERONE SURA"/>
    <property type="match status" value="1"/>
</dbReference>
<dbReference type="GO" id="GO:0043165">
    <property type="term" value="P:Gram-negative-bacterium-type cell outer membrane assembly"/>
    <property type="evidence" value="ECO:0007669"/>
    <property type="project" value="InterPro"/>
</dbReference>
<organism evidence="9 10">
    <name type="scientific">secondary endosymbiont of Ctenarytaina eucalypti</name>
    <dbReference type="NCBI Taxonomy" id="1199245"/>
    <lineage>
        <taxon>Bacteria</taxon>
        <taxon>Pseudomonadati</taxon>
        <taxon>Pseudomonadota</taxon>
        <taxon>Gammaproteobacteria</taxon>
        <taxon>Enterobacterales</taxon>
        <taxon>Enterobacteriaceae</taxon>
        <taxon>aphid secondary symbionts</taxon>
    </lineage>
</organism>
<evidence type="ECO:0000259" key="8">
    <source>
        <dbReference type="PROSITE" id="PS50198"/>
    </source>
</evidence>
<dbReference type="KEGG" id="sect:A359_05490"/>
<evidence type="ECO:0000313" key="9">
    <source>
        <dbReference type="EMBL" id="AFP84941.1"/>
    </source>
</evidence>
<comment type="subcellular location">
    <subcellularLocation>
        <location evidence="7">Periplasm</location>
    </subcellularLocation>
    <text evidence="7">Is capable of associating with the outer membrane.</text>
</comment>
<gene>
    <name evidence="7" type="primary">surA</name>
    <name evidence="9" type="ORF">A359_05490</name>
</gene>
<dbReference type="InterPro" id="IPR023034">
    <property type="entry name" value="PPIase_SurA"/>
</dbReference>
<sequence length="428" mass="48068" precursor="true">MKKWSAFIIFLGLFTIPSFASPEVVDKVAAVLENGVVLESDVNSILTALKSSIQETKQKLPDDTSMRRQILNQLIIDNILLQLAQRANLSISEQQLDQAIGNILSQNHMTLNQLHNRLEHSGINYKTYRENIRKEMLISEVRNSEVRSRVTISPQEIDELAHQLAAQAANRTEFNLSHILVPLPEKTTRDQLHQAAAIANALVEKSKYVDDLVKYAITDPENQRLMKGSKIEWAKLEELPSLFVTPLQDAQKGDIIGPIRSGVGFHILKVTDIRGGDNKVAVTEVHARHILLRTSVLISDQEARGKLEDIAANIKNGRIKFSVAAKQLSEDPGSSNQGGDLGWISASAFDPLFRNALMQLKKGEISMPVHSSFGWHLIQLIDIRQVDCTDAARKDRAYQLLLNRKFSDEVQPWLQERRVSAYVKIINN</sequence>
<comment type="function">
    <text evidence="7">Chaperone involved in the correct folding and assembly of outer membrane proteins. Recognizes specific patterns of aromatic residues and the orientation of their side chains, which are found more frequently in integral outer membrane proteins. May act in both early periplasmic and late outer membrane-associated steps of protein maturation.</text>
</comment>
<keyword evidence="6 7" id="KW-0413">Isomerase</keyword>
<dbReference type="GO" id="GO:0030288">
    <property type="term" value="C:outer membrane-bounded periplasmic space"/>
    <property type="evidence" value="ECO:0007669"/>
    <property type="project" value="InterPro"/>
</dbReference>
<keyword evidence="10" id="KW-1185">Reference proteome</keyword>
<dbReference type="Pfam" id="PF09312">
    <property type="entry name" value="SurA_N"/>
    <property type="match status" value="1"/>
</dbReference>
<dbReference type="InterPro" id="IPR015391">
    <property type="entry name" value="SurA_N"/>
</dbReference>
<dbReference type="Gene3D" id="3.10.50.40">
    <property type="match status" value="2"/>
</dbReference>
<dbReference type="Proteomes" id="UP000003936">
    <property type="component" value="Chromosome"/>
</dbReference>
<evidence type="ECO:0000256" key="7">
    <source>
        <dbReference type="HAMAP-Rule" id="MF_01183"/>
    </source>
</evidence>
<dbReference type="NCBIfam" id="NF008038">
    <property type="entry name" value="PRK10770.1"/>
    <property type="match status" value="1"/>
</dbReference>
<evidence type="ECO:0000256" key="2">
    <source>
        <dbReference type="ARBA" id="ARBA00022737"/>
    </source>
</evidence>
<dbReference type="Gene3D" id="1.10.4030.10">
    <property type="entry name" value="Porin chaperone SurA, peptide-binding domain"/>
    <property type="match status" value="2"/>
</dbReference>
<dbReference type="Pfam" id="PF00639">
    <property type="entry name" value="Rotamase"/>
    <property type="match status" value="1"/>
</dbReference>
<feature type="domain" description="PpiC" evidence="8">
    <location>
        <begin position="171"/>
        <end position="272"/>
    </location>
</feature>
<protein>
    <recommendedName>
        <fullName evidence="7">Chaperone SurA</fullName>
    </recommendedName>
    <alternativeName>
        <fullName evidence="7">Peptidyl-prolyl cis-trans isomerase SurA</fullName>
        <shortName evidence="7">PPIase SurA</shortName>
        <ecNumber evidence="7">5.2.1.8</ecNumber>
    </alternativeName>
    <alternativeName>
        <fullName evidence="7">Rotamase SurA</fullName>
    </alternativeName>
</protein>
<dbReference type="InterPro" id="IPR046357">
    <property type="entry name" value="PPIase_dom_sf"/>
</dbReference>
<accession>J3VSM5</accession>
<dbReference type="HOGENOM" id="CLU_034646_11_0_6"/>
<evidence type="ECO:0000313" key="10">
    <source>
        <dbReference type="Proteomes" id="UP000003936"/>
    </source>
</evidence>
<dbReference type="GO" id="GO:0042277">
    <property type="term" value="F:peptide binding"/>
    <property type="evidence" value="ECO:0007669"/>
    <property type="project" value="InterPro"/>
</dbReference>
<dbReference type="HAMAP" id="MF_01183">
    <property type="entry name" value="Chaperone_SurA"/>
    <property type="match status" value="1"/>
</dbReference>
<dbReference type="GO" id="GO:0051082">
    <property type="term" value="F:unfolded protein binding"/>
    <property type="evidence" value="ECO:0007669"/>
    <property type="project" value="UniProtKB-UniRule"/>
</dbReference>
<keyword evidence="2 7" id="KW-0677">Repeat</keyword>